<protein>
    <submittedName>
        <fullName evidence="3">Uncharacterized protein</fullName>
    </submittedName>
</protein>
<evidence type="ECO:0000313" key="3">
    <source>
        <dbReference type="EMBL" id="KAJ8482804.1"/>
    </source>
</evidence>
<name>A0AAD7TUP4_9APHY</name>
<dbReference type="Proteomes" id="UP001215151">
    <property type="component" value="Unassembled WGS sequence"/>
</dbReference>
<feature type="region of interest" description="Disordered" evidence="1">
    <location>
        <begin position="190"/>
        <end position="225"/>
    </location>
</feature>
<evidence type="ECO:0000256" key="1">
    <source>
        <dbReference type="SAM" id="MobiDB-lite"/>
    </source>
</evidence>
<reference evidence="3" key="1">
    <citation type="submission" date="2022-11" db="EMBL/GenBank/DDBJ databases">
        <title>Genome Sequence of Cubamyces cubensis.</title>
        <authorList>
            <person name="Buettner E."/>
        </authorList>
    </citation>
    <scope>NUCLEOTIDE SEQUENCE</scope>
    <source>
        <strain evidence="3">MPL-01</strain>
    </source>
</reference>
<evidence type="ECO:0000313" key="4">
    <source>
        <dbReference type="Proteomes" id="UP001215151"/>
    </source>
</evidence>
<dbReference type="EMBL" id="JAPEVG010000106">
    <property type="protein sequence ID" value="KAJ8482804.1"/>
    <property type="molecule type" value="Genomic_DNA"/>
</dbReference>
<organism evidence="3 4">
    <name type="scientific">Trametes cubensis</name>
    <dbReference type="NCBI Taxonomy" id="1111947"/>
    <lineage>
        <taxon>Eukaryota</taxon>
        <taxon>Fungi</taxon>
        <taxon>Dikarya</taxon>
        <taxon>Basidiomycota</taxon>
        <taxon>Agaricomycotina</taxon>
        <taxon>Agaricomycetes</taxon>
        <taxon>Polyporales</taxon>
        <taxon>Polyporaceae</taxon>
        <taxon>Trametes</taxon>
    </lineage>
</organism>
<feature type="compositionally biased region" description="Polar residues" evidence="1">
    <location>
        <begin position="212"/>
        <end position="223"/>
    </location>
</feature>
<dbReference type="AlphaFoldDB" id="A0AAD7TUP4"/>
<comment type="caution">
    <text evidence="3">The sequence shown here is derived from an EMBL/GenBank/DDBJ whole genome shotgun (WGS) entry which is preliminary data.</text>
</comment>
<sequence>MSDLAFNVWGVVTGVIGTLAVIIPVFLAWLRTRLPSNNLPQLIDAYKDVLELFTAAVRDGLFPDEDELHRYNVNIWTMTIYVDDIRSRVYSAQTWRQDASNWWNGLSGVISTRCRELNDFRFKLAERNSRERRRLASLSLVTKLPLMTDHKVGHDLPIFQNGLASELKGARRGTPQFLQVADEPLLYESGSHSDKACSQSPAQCGDDAFSGRASSNDQRSYHSSPDAELQDLLAYALSLTKTTGHRGFPDRREVLHALGRKLRHSASPASGRYAQQSRPRAFSRVLRRIYGVRPGNVQDAIDHLSMDPESLLPLATDGSGDGDGDVWEDL</sequence>
<evidence type="ECO:0000256" key="2">
    <source>
        <dbReference type="SAM" id="Phobius"/>
    </source>
</evidence>
<keyword evidence="2" id="KW-1133">Transmembrane helix</keyword>
<keyword evidence="2" id="KW-0472">Membrane</keyword>
<proteinExistence type="predicted"/>
<feature type="transmembrane region" description="Helical" evidence="2">
    <location>
        <begin position="6"/>
        <end position="30"/>
    </location>
</feature>
<keyword evidence="2" id="KW-0812">Transmembrane</keyword>
<keyword evidence="4" id="KW-1185">Reference proteome</keyword>
<gene>
    <name evidence="3" type="ORF">ONZ51_g5111</name>
</gene>
<accession>A0AAD7TUP4</accession>